<evidence type="ECO:0000256" key="1">
    <source>
        <dbReference type="ARBA" id="ARBA00008455"/>
    </source>
</evidence>
<evidence type="ECO:0000256" key="3">
    <source>
        <dbReference type="ARBA" id="ARBA00022801"/>
    </source>
</evidence>
<dbReference type="OrthoDB" id="10253408at2759"/>
<dbReference type="Proteomes" id="UP000242188">
    <property type="component" value="Unassembled WGS sequence"/>
</dbReference>
<feature type="domain" description="Cathepsin propeptide inhibitor" evidence="9">
    <location>
        <begin position="57"/>
        <end position="116"/>
    </location>
</feature>
<dbReference type="AlphaFoldDB" id="A0A210Q2V7"/>
<evidence type="ECO:0000313" key="10">
    <source>
        <dbReference type="EMBL" id="OWF42999.1"/>
    </source>
</evidence>
<dbReference type="InterPro" id="IPR038765">
    <property type="entry name" value="Papain-like_cys_pep_sf"/>
</dbReference>
<protein>
    <submittedName>
        <fullName evidence="10">Cathepsin L</fullName>
    </submittedName>
</protein>
<dbReference type="SMART" id="SM00848">
    <property type="entry name" value="Inhibitor_I29"/>
    <property type="match status" value="1"/>
</dbReference>
<dbReference type="Pfam" id="PF00112">
    <property type="entry name" value="Peptidase_C1"/>
    <property type="match status" value="1"/>
</dbReference>
<gene>
    <name evidence="10" type="ORF">KP79_PYT01970</name>
</gene>
<dbReference type="GO" id="GO:0008234">
    <property type="term" value="F:cysteine-type peptidase activity"/>
    <property type="evidence" value="ECO:0007669"/>
    <property type="project" value="UniProtKB-KW"/>
</dbReference>
<keyword evidence="5" id="KW-0865">Zymogen</keyword>
<dbReference type="PANTHER" id="PTHR12411">
    <property type="entry name" value="CYSTEINE PROTEASE FAMILY C1-RELATED"/>
    <property type="match status" value="1"/>
</dbReference>
<dbReference type="InterPro" id="IPR000668">
    <property type="entry name" value="Peptidase_C1A_C"/>
</dbReference>
<dbReference type="FunFam" id="3.90.70.10:FF:000006">
    <property type="entry name" value="Cathepsin S"/>
    <property type="match status" value="1"/>
</dbReference>
<dbReference type="EMBL" id="NEDP02005182">
    <property type="protein sequence ID" value="OWF42999.1"/>
    <property type="molecule type" value="Genomic_DNA"/>
</dbReference>
<dbReference type="InterPro" id="IPR039417">
    <property type="entry name" value="Peptidase_C1A_papain-like"/>
</dbReference>
<dbReference type="InterPro" id="IPR000169">
    <property type="entry name" value="Pept_cys_AS"/>
</dbReference>
<dbReference type="InterPro" id="IPR013128">
    <property type="entry name" value="Peptidase_C1A"/>
</dbReference>
<keyword evidence="2" id="KW-0645">Protease</keyword>
<dbReference type="GO" id="GO:0006508">
    <property type="term" value="P:proteolysis"/>
    <property type="evidence" value="ECO:0007669"/>
    <property type="project" value="UniProtKB-KW"/>
</dbReference>
<dbReference type="SMART" id="SM00645">
    <property type="entry name" value="Pept_C1"/>
    <property type="match status" value="1"/>
</dbReference>
<keyword evidence="3" id="KW-0378">Hydrolase</keyword>
<keyword evidence="7" id="KW-0732">Signal</keyword>
<comment type="caution">
    <text evidence="10">The sequence shown here is derived from an EMBL/GenBank/DDBJ whole genome shotgun (WGS) entry which is preliminary data.</text>
</comment>
<name>A0A210Q2V7_MIZYE</name>
<evidence type="ECO:0000259" key="9">
    <source>
        <dbReference type="SMART" id="SM00848"/>
    </source>
</evidence>
<dbReference type="InterPro" id="IPR013201">
    <property type="entry name" value="Prot_inhib_I29"/>
</dbReference>
<sequence>MMYTLVLMASLATVALSAPNLVEWFEIEPAKTVNKPRPNLLGREQARVVFDDHMTEFFNFKQSFGRGYETKEEQSRFNTFSKNLDVIREHNKKYQRGEKSFYLGINNFTDMELEEFVQYNGLLKRKPVKTSDCGKFLEPNFLTLPEEVDWRTKGYVTPVKNQGQCGSCWSFSSTGALEGQHFRKAHKLVSLSEQQLVDCSNDYGNNGCDGGLMDQAFDYIRDIGGLESEGEYPYKAKDKKCHFNSTEIKAKCTGCMDIESGDEDNLKKAVGSVGPISVAIDASHQSFQLYKSGVYNEENCSSDQLDHGVLAVGYGTDDGSDYWLVKNRYNPIYLIQLIITTDMPFMVHCPSFIKKFLLALFSQDFSKFHKYCKTRWLACWLERYFSDFTFST</sequence>
<organism evidence="10 11">
    <name type="scientific">Mizuhopecten yessoensis</name>
    <name type="common">Japanese scallop</name>
    <name type="synonym">Patinopecten yessoensis</name>
    <dbReference type="NCBI Taxonomy" id="6573"/>
    <lineage>
        <taxon>Eukaryota</taxon>
        <taxon>Metazoa</taxon>
        <taxon>Spiralia</taxon>
        <taxon>Lophotrochozoa</taxon>
        <taxon>Mollusca</taxon>
        <taxon>Bivalvia</taxon>
        <taxon>Autobranchia</taxon>
        <taxon>Pteriomorphia</taxon>
        <taxon>Pectinida</taxon>
        <taxon>Pectinoidea</taxon>
        <taxon>Pectinidae</taxon>
        <taxon>Mizuhopecten</taxon>
    </lineage>
</organism>
<feature type="signal peptide" evidence="7">
    <location>
        <begin position="1"/>
        <end position="17"/>
    </location>
</feature>
<evidence type="ECO:0000313" key="11">
    <source>
        <dbReference type="Proteomes" id="UP000242188"/>
    </source>
</evidence>
<evidence type="ECO:0000256" key="4">
    <source>
        <dbReference type="ARBA" id="ARBA00022807"/>
    </source>
</evidence>
<dbReference type="STRING" id="6573.A0A210Q2V7"/>
<dbReference type="SUPFAM" id="SSF54001">
    <property type="entry name" value="Cysteine proteinases"/>
    <property type="match status" value="1"/>
</dbReference>
<keyword evidence="11" id="KW-1185">Reference proteome</keyword>
<comment type="similarity">
    <text evidence="1">Belongs to the peptidase C1 family.</text>
</comment>
<reference evidence="10 11" key="1">
    <citation type="journal article" date="2017" name="Nat. Ecol. Evol.">
        <title>Scallop genome provides insights into evolution of bilaterian karyotype and development.</title>
        <authorList>
            <person name="Wang S."/>
            <person name="Zhang J."/>
            <person name="Jiao W."/>
            <person name="Li J."/>
            <person name="Xun X."/>
            <person name="Sun Y."/>
            <person name="Guo X."/>
            <person name="Huan P."/>
            <person name="Dong B."/>
            <person name="Zhang L."/>
            <person name="Hu X."/>
            <person name="Sun X."/>
            <person name="Wang J."/>
            <person name="Zhao C."/>
            <person name="Wang Y."/>
            <person name="Wang D."/>
            <person name="Huang X."/>
            <person name="Wang R."/>
            <person name="Lv J."/>
            <person name="Li Y."/>
            <person name="Zhang Z."/>
            <person name="Liu B."/>
            <person name="Lu W."/>
            <person name="Hui Y."/>
            <person name="Liang J."/>
            <person name="Zhou Z."/>
            <person name="Hou R."/>
            <person name="Li X."/>
            <person name="Liu Y."/>
            <person name="Li H."/>
            <person name="Ning X."/>
            <person name="Lin Y."/>
            <person name="Zhao L."/>
            <person name="Xing Q."/>
            <person name="Dou J."/>
            <person name="Li Y."/>
            <person name="Mao J."/>
            <person name="Guo H."/>
            <person name="Dou H."/>
            <person name="Li T."/>
            <person name="Mu C."/>
            <person name="Jiang W."/>
            <person name="Fu Q."/>
            <person name="Fu X."/>
            <person name="Miao Y."/>
            <person name="Liu J."/>
            <person name="Yu Q."/>
            <person name="Li R."/>
            <person name="Liao H."/>
            <person name="Li X."/>
            <person name="Kong Y."/>
            <person name="Jiang Z."/>
            <person name="Chourrout D."/>
            <person name="Li R."/>
            <person name="Bao Z."/>
        </authorList>
    </citation>
    <scope>NUCLEOTIDE SEQUENCE [LARGE SCALE GENOMIC DNA]</scope>
    <source>
        <strain evidence="10 11">PY_sf001</strain>
    </source>
</reference>
<evidence type="ECO:0000256" key="5">
    <source>
        <dbReference type="ARBA" id="ARBA00023145"/>
    </source>
</evidence>
<accession>A0A210Q2V7</accession>
<keyword evidence="6" id="KW-1015">Disulfide bond</keyword>
<evidence type="ECO:0000256" key="6">
    <source>
        <dbReference type="ARBA" id="ARBA00023157"/>
    </source>
</evidence>
<proteinExistence type="inferred from homology"/>
<dbReference type="CDD" id="cd02248">
    <property type="entry name" value="Peptidase_C1A"/>
    <property type="match status" value="1"/>
</dbReference>
<evidence type="ECO:0000259" key="8">
    <source>
        <dbReference type="SMART" id="SM00645"/>
    </source>
</evidence>
<keyword evidence="4" id="KW-0788">Thiol protease</keyword>
<dbReference type="PROSITE" id="PS00639">
    <property type="entry name" value="THIOL_PROTEASE_HIS"/>
    <property type="match status" value="1"/>
</dbReference>
<evidence type="ECO:0000256" key="2">
    <source>
        <dbReference type="ARBA" id="ARBA00022670"/>
    </source>
</evidence>
<dbReference type="Pfam" id="PF08246">
    <property type="entry name" value="Inhibitor_I29"/>
    <property type="match status" value="1"/>
</dbReference>
<dbReference type="PRINTS" id="PR00705">
    <property type="entry name" value="PAPAIN"/>
</dbReference>
<dbReference type="PROSITE" id="PS00139">
    <property type="entry name" value="THIOL_PROTEASE_CYS"/>
    <property type="match status" value="1"/>
</dbReference>
<dbReference type="InterPro" id="IPR025660">
    <property type="entry name" value="Pept_his_AS"/>
</dbReference>
<feature type="chain" id="PRO_5018778368" evidence="7">
    <location>
        <begin position="18"/>
        <end position="392"/>
    </location>
</feature>
<dbReference type="Gene3D" id="3.90.70.10">
    <property type="entry name" value="Cysteine proteinases"/>
    <property type="match status" value="1"/>
</dbReference>
<feature type="domain" description="Peptidase C1A papain C-terminal" evidence="8">
    <location>
        <begin position="144"/>
        <end position="354"/>
    </location>
</feature>
<evidence type="ECO:0000256" key="7">
    <source>
        <dbReference type="SAM" id="SignalP"/>
    </source>
</evidence>